<dbReference type="Proteomes" id="UP001162483">
    <property type="component" value="Unassembled WGS sequence"/>
</dbReference>
<evidence type="ECO:0000256" key="6">
    <source>
        <dbReference type="ARBA" id="ARBA00022833"/>
    </source>
</evidence>
<evidence type="ECO:0000256" key="5">
    <source>
        <dbReference type="ARBA" id="ARBA00022801"/>
    </source>
</evidence>
<proteinExistence type="inferred from homology"/>
<evidence type="ECO:0000256" key="8">
    <source>
        <dbReference type="SAM" id="MobiDB-lite"/>
    </source>
</evidence>
<dbReference type="CDD" id="cd00019">
    <property type="entry name" value="AP2Ec"/>
    <property type="match status" value="1"/>
</dbReference>
<dbReference type="PANTHER" id="PTHR21445:SF0">
    <property type="entry name" value="APURINIC-APYRIMIDINIC ENDONUCLEASE"/>
    <property type="match status" value="1"/>
</dbReference>
<evidence type="ECO:0000256" key="3">
    <source>
        <dbReference type="ARBA" id="ARBA00022723"/>
    </source>
</evidence>
<feature type="compositionally biased region" description="Basic residues" evidence="8">
    <location>
        <begin position="42"/>
        <end position="51"/>
    </location>
</feature>
<keyword evidence="4" id="KW-0227">DNA damage</keyword>
<evidence type="ECO:0000313" key="10">
    <source>
        <dbReference type="EMBL" id="CAI9562466.1"/>
    </source>
</evidence>
<feature type="compositionally biased region" description="Basic and acidic residues" evidence="8">
    <location>
        <begin position="92"/>
        <end position="101"/>
    </location>
</feature>
<dbReference type="InterPro" id="IPR018246">
    <property type="entry name" value="AP_endonuc_F2_Zn_BS"/>
</dbReference>
<feature type="region of interest" description="Disordered" evidence="8">
    <location>
        <begin position="1"/>
        <end position="167"/>
    </location>
</feature>
<feature type="domain" description="Xylose isomerase-like TIM barrel" evidence="9">
    <location>
        <begin position="208"/>
        <end position="450"/>
    </location>
</feature>
<dbReference type="HAMAP" id="MF_00152">
    <property type="entry name" value="Nfo"/>
    <property type="match status" value="1"/>
</dbReference>
<protein>
    <recommendedName>
        <fullName evidence="9">Xylose isomerase-like TIM barrel domain-containing protein</fullName>
    </recommendedName>
</protein>
<gene>
    <name evidence="10" type="ORF">SPARVUS_LOCUS5613914</name>
</gene>
<dbReference type="InterPro" id="IPR013022">
    <property type="entry name" value="Xyl_isomerase-like_TIM-brl"/>
</dbReference>
<evidence type="ECO:0000313" key="11">
    <source>
        <dbReference type="Proteomes" id="UP001162483"/>
    </source>
</evidence>
<sequence>MAGQDGVAPAEKQIRKNVGRTKIKRRQENSDNPDVHVPKSGSPKKQRRKKGETKEKTEDQNTEDVSMNKEPDENKSIVDGIPKSGPSKKQRTKEETAEKTEGQNAEVSMNKEPDKKLQKKQRRKKEETLKENTEDIAINEDSGKSNRAKISRRKKNETKKSKNEMKVKESIEVPDLIPRRLQLCSTSQKYVGAHVSIQGGLWNAALEAGRIGAKAFGLFLRSQRTWSCKPLEKSAAEKFRRTCKEFGFDSRFILPHSPYLMNLGSPKPDVLQKSRDMLVDELNRCHQLGLTLYNIHPGSHLGEMSVNKCLELISDGINHAHSQVPDITVVLENMSCQGSTVGGRFEELHGIIDLVKDKTRIGVCLDTCHAFAAGHNLSEEKGLKHMLDEFDKVVGLLYLRAVHLNDSKGKVGCRLDRHENIGQGHIGVKGFRQVMNEPRFNEIPMILETPYT</sequence>
<comment type="similarity">
    <text evidence="2">Belongs to the AP endonuclease 2 family.</text>
</comment>
<feature type="compositionally biased region" description="Basic and acidic residues" evidence="8">
    <location>
        <begin position="26"/>
        <end position="37"/>
    </location>
</feature>
<accession>A0ABN9CQP7</accession>
<evidence type="ECO:0000256" key="4">
    <source>
        <dbReference type="ARBA" id="ARBA00022763"/>
    </source>
</evidence>
<dbReference type="SMART" id="SM00518">
    <property type="entry name" value="AP2Ec"/>
    <property type="match status" value="1"/>
</dbReference>
<dbReference type="PROSITE" id="PS00730">
    <property type="entry name" value="AP_NUCLEASE_F2_2"/>
    <property type="match status" value="1"/>
</dbReference>
<dbReference type="InterPro" id="IPR001719">
    <property type="entry name" value="AP_endonuc_2"/>
</dbReference>
<dbReference type="NCBIfam" id="TIGR00587">
    <property type="entry name" value="nfo"/>
    <property type="match status" value="1"/>
</dbReference>
<dbReference type="Pfam" id="PF01261">
    <property type="entry name" value="AP_endonuc_2"/>
    <property type="match status" value="1"/>
</dbReference>
<evidence type="ECO:0000256" key="2">
    <source>
        <dbReference type="ARBA" id="ARBA00005340"/>
    </source>
</evidence>
<name>A0ABN9CQP7_9NEOB</name>
<keyword evidence="7" id="KW-0234">DNA repair</keyword>
<keyword evidence="11" id="KW-1185">Reference proteome</keyword>
<feature type="compositionally biased region" description="Basic residues" evidence="8">
    <location>
        <begin position="15"/>
        <end position="25"/>
    </location>
</feature>
<dbReference type="PROSITE" id="PS00731">
    <property type="entry name" value="AP_NUCLEASE_F2_3"/>
    <property type="match status" value="1"/>
</dbReference>
<evidence type="ECO:0000256" key="7">
    <source>
        <dbReference type="ARBA" id="ARBA00023204"/>
    </source>
</evidence>
<dbReference type="NCBIfam" id="NF002199">
    <property type="entry name" value="PRK01060.1-4"/>
    <property type="match status" value="1"/>
</dbReference>
<comment type="caution">
    <text evidence="10">The sequence shown here is derived from an EMBL/GenBank/DDBJ whole genome shotgun (WGS) entry which is preliminary data.</text>
</comment>
<feature type="compositionally biased region" description="Basic and acidic residues" evidence="8">
    <location>
        <begin position="124"/>
        <end position="133"/>
    </location>
</feature>
<dbReference type="EMBL" id="CATNWA010011881">
    <property type="protein sequence ID" value="CAI9562466.1"/>
    <property type="molecule type" value="Genomic_DNA"/>
</dbReference>
<comment type="cofactor">
    <cofactor evidence="1">
        <name>Zn(2+)</name>
        <dbReference type="ChEBI" id="CHEBI:29105"/>
    </cofactor>
</comment>
<dbReference type="PROSITE" id="PS00729">
    <property type="entry name" value="AP_NUCLEASE_F2_1"/>
    <property type="match status" value="1"/>
</dbReference>
<dbReference type="SUPFAM" id="SSF51658">
    <property type="entry name" value="Xylose isomerase-like"/>
    <property type="match status" value="1"/>
</dbReference>
<dbReference type="PROSITE" id="PS51432">
    <property type="entry name" value="AP_NUCLEASE_F2_4"/>
    <property type="match status" value="1"/>
</dbReference>
<evidence type="ECO:0000259" key="9">
    <source>
        <dbReference type="Pfam" id="PF01261"/>
    </source>
</evidence>
<dbReference type="Gene3D" id="3.20.20.150">
    <property type="entry name" value="Divalent-metal-dependent TIM barrel enzymes"/>
    <property type="match status" value="1"/>
</dbReference>
<keyword evidence="5" id="KW-0378">Hydrolase</keyword>
<keyword evidence="3" id="KW-0479">Metal-binding</keyword>
<feature type="compositionally biased region" description="Basic and acidic residues" evidence="8">
    <location>
        <begin position="158"/>
        <end position="167"/>
    </location>
</feature>
<dbReference type="PANTHER" id="PTHR21445">
    <property type="entry name" value="ENDONUCLEASE IV ENDODEOXYRIBONUCLEASE IV"/>
    <property type="match status" value="1"/>
</dbReference>
<reference evidence="10" key="1">
    <citation type="submission" date="2023-05" db="EMBL/GenBank/DDBJ databases">
        <authorList>
            <person name="Stuckert A."/>
        </authorList>
    </citation>
    <scope>NUCLEOTIDE SEQUENCE</scope>
</reference>
<organism evidence="10 11">
    <name type="scientific">Staurois parvus</name>
    <dbReference type="NCBI Taxonomy" id="386267"/>
    <lineage>
        <taxon>Eukaryota</taxon>
        <taxon>Metazoa</taxon>
        <taxon>Chordata</taxon>
        <taxon>Craniata</taxon>
        <taxon>Vertebrata</taxon>
        <taxon>Euteleostomi</taxon>
        <taxon>Amphibia</taxon>
        <taxon>Batrachia</taxon>
        <taxon>Anura</taxon>
        <taxon>Neobatrachia</taxon>
        <taxon>Ranoidea</taxon>
        <taxon>Ranidae</taxon>
        <taxon>Staurois</taxon>
    </lineage>
</organism>
<feature type="compositionally biased region" description="Basic residues" evidence="8">
    <location>
        <begin position="146"/>
        <end position="157"/>
    </location>
</feature>
<keyword evidence="6" id="KW-0862">Zinc</keyword>
<evidence type="ECO:0000256" key="1">
    <source>
        <dbReference type="ARBA" id="ARBA00001947"/>
    </source>
</evidence>
<feature type="compositionally biased region" description="Basic and acidic residues" evidence="8">
    <location>
        <begin position="66"/>
        <end position="76"/>
    </location>
</feature>
<dbReference type="InterPro" id="IPR036237">
    <property type="entry name" value="Xyl_isomerase-like_sf"/>
</dbReference>